<proteinExistence type="predicted"/>
<dbReference type="Proteomes" id="UP000193144">
    <property type="component" value="Unassembled WGS sequence"/>
</dbReference>
<evidence type="ECO:0000313" key="2">
    <source>
        <dbReference type="Proteomes" id="UP000193144"/>
    </source>
</evidence>
<keyword evidence="2" id="KW-1185">Reference proteome</keyword>
<gene>
    <name evidence="1" type="ORF">BCR34DRAFT_573432</name>
</gene>
<dbReference type="EMBL" id="MCFA01000145">
    <property type="protein sequence ID" value="ORY03561.1"/>
    <property type="molecule type" value="Genomic_DNA"/>
</dbReference>
<accession>A0A1Y1YZV8</accession>
<sequence>MRTNDEVGGHIDANVDADVDTKLVASYVGMLQLLTETKYFVSESGYLGIGSSAVVPGDLVVLIFGCGMSYLLRPDGSGKHRLIGDAYVHGIMEGELMAQSYATQSFTIC</sequence>
<name>A0A1Y1YZV8_9PLEO</name>
<dbReference type="AlphaFoldDB" id="A0A1Y1YZV8"/>
<reference evidence="1 2" key="1">
    <citation type="submission" date="2016-07" db="EMBL/GenBank/DDBJ databases">
        <title>Pervasive Adenine N6-methylation of Active Genes in Fungi.</title>
        <authorList>
            <consortium name="DOE Joint Genome Institute"/>
            <person name="Mondo S.J."/>
            <person name="Dannebaum R.O."/>
            <person name="Kuo R.C."/>
            <person name="Labutti K."/>
            <person name="Haridas S."/>
            <person name="Kuo A."/>
            <person name="Salamov A."/>
            <person name="Ahrendt S.R."/>
            <person name="Lipzen A."/>
            <person name="Sullivan W."/>
            <person name="Andreopoulos W.B."/>
            <person name="Clum A."/>
            <person name="Lindquist E."/>
            <person name="Daum C."/>
            <person name="Ramamoorthy G.K."/>
            <person name="Gryganskyi A."/>
            <person name="Culley D."/>
            <person name="Magnuson J.K."/>
            <person name="James T.Y."/>
            <person name="O'Malley M.A."/>
            <person name="Stajich J.E."/>
            <person name="Spatafora J.W."/>
            <person name="Visel A."/>
            <person name="Grigoriev I.V."/>
        </authorList>
    </citation>
    <scope>NUCLEOTIDE SEQUENCE [LARGE SCALE GENOMIC DNA]</scope>
    <source>
        <strain evidence="1 2">CBS 115471</strain>
    </source>
</reference>
<dbReference type="Pfam" id="PF26639">
    <property type="entry name" value="Het-6_barrel"/>
    <property type="match status" value="1"/>
</dbReference>
<protein>
    <submittedName>
        <fullName evidence="1">Uncharacterized protein</fullName>
    </submittedName>
</protein>
<comment type="caution">
    <text evidence="1">The sequence shown here is derived from an EMBL/GenBank/DDBJ whole genome shotgun (WGS) entry which is preliminary data.</text>
</comment>
<evidence type="ECO:0000313" key="1">
    <source>
        <dbReference type="EMBL" id="ORY03561.1"/>
    </source>
</evidence>
<dbReference type="OrthoDB" id="2157530at2759"/>
<organism evidence="1 2">
    <name type="scientific">Clohesyomyces aquaticus</name>
    <dbReference type="NCBI Taxonomy" id="1231657"/>
    <lineage>
        <taxon>Eukaryota</taxon>
        <taxon>Fungi</taxon>
        <taxon>Dikarya</taxon>
        <taxon>Ascomycota</taxon>
        <taxon>Pezizomycotina</taxon>
        <taxon>Dothideomycetes</taxon>
        <taxon>Pleosporomycetidae</taxon>
        <taxon>Pleosporales</taxon>
        <taxon>Lindgomycetaceae</taxon>
        <taxon>Clohesyomyces</taxon>
    </lineage>
</organism>